<dbReference type="PROSITE" id="PS51725">
    <property type="entry name" value="ABM"/>
    <property type="match status" value="1"/>
</dbReference>
<reference evidence="2 3" key="1">
    <citation type="journal article" date="2020" name="ISME J.">
        <title>Comparative genomics reveals insights into cyanobacterial evolution and habitat adaptation.</title>
        <authorList>
            <person name="Chen M.Y."/>
            <person name="Teng W.K."/>
            <person name="Zhao L."/>
            <person name="Hu C.X."/>
            <person name="Zhou Y.K."/>
            <person name="Han B.P."/>
            <person name="Song L.R."/>
            <person name="Shu W.S."/>
        </authorList>
    </citation>
    <scope>NUCLEOTIDE SEQUENCE [LARGE SCALE GENOMIC DNA]</scope>
    <source>
        <strain evidence="2 3">FACHB-119</strain>
    </source>
</reference>
<dbReference type="InterPro" id="IPR007138">
    <property type="entry name" value="ABM_dom"/>
</dbReference>
<comment type="caution">
    <text evidence="2">The sequence shown here is derived from an EMBL/GenBank/DDBJ whole genome shotgun (WGS) entry which is preliminary data.</text>
</comment>
<dbReference type="EMBL" id="JACJSG010000027">
    <property type="protein sequence ID" value="MBD2502736.1"/>
    <property type="molecule type" value="Genomic_DNA"/>
</dbReference>
<dbReference type="Gene3D" id="3.30.70.100">
    <property type="match status" value="1"/>
</dbReference>
<keyword evidence="3" id="KW-1185">Reference proteome</keyword>
<organism evidence="2 3">
    <name type="scientific">Anabaena azotica FACHB-119</name>
    <dbReference type="NCBI Taxonomy" id="947527"/>
    <lineage>
        <taxon>Bacteria</taxon>
        <taxon>Bacillati</taxon>
        <taxon>Cyanobacteriota</taxon>
        <taxon>Cyanophyceae</taxon>
        <taxon>Nostocales</taxon>
        <taxon>Nostocaceae</taxon>
        <taxon>Anabaena</taxon>
        <taxon>Anabaena azotica</taxon>
    </lineage>
</organism>
<dbReference type="SUPFAM" id="SSF54909">
    <property type="entry name" value="Dimeric alpha+beta barrel"/>
    <property type="match status" value="1"/>
</dbReference>
<evidence type="ECO:0000313" key="3">
    <source>
        <dbReference type="Proteomes" id="UP000661112"/>
    </source>
</evidence>
<protein>
    <submittedName>
        <fullName evidence="2">TIGR03792 family protein</fullName>
    </submittedName>
</protein>
<name>A0ABR8D854_9NOST</name>
<feature type="domain" description="ABM" evidence="1">
    <location>
        <begin position="4"/>
        <end position="101"/>
    </location>
</feature>
<dbReference type="NCBIfam" id="TIGR03792">
    <property type="entry name" value="TIGR03792 family protein"/>
    <property type="match status" value="1"/>
</dbReference>
<dbReference type="InterPro" id="IPR011008">
    <property type="entry name" value="Dimeric_a/b-barrel"/>
</dbReference>
<accession>A0ABR8D854</accession>
<dbReference type="Pfam" id="PF03992">
    <property type="entry name" value="ABM"/>
    <property type="match status" value="1"/>
</dbReference>
<gene>
    <name evidence="2" type="ORF">H6G83_19375</name>
</gene>
<proteinExistence type="predicted"/>
<evidence type="ECO:0000259" key="1">
    <source>
        <dbReference type="PROSITE" id="PS51725"/>
    </source>
</evidence>
<sequence>MGVVIEFLKFKVNPDLREAYLQKDAEIWTTALAQYPGFLGKEVWINPHDSTEVIFVIHWETKEHWQAIPAKDLEEIEQRFRQAVGNCYEFVEFGEYQVRKFPHN</sequence>
<evidence type="ECO:0000313" key="2">
    <source>
        <dbReference type="EMBL" id="MBD2502736.1"/>
    </source>
</evidence>
<dbReference type="InterPro" id="IPR022512">
    <property type="entry name" value="CHP03792"/>
</dbReference>
<dbReference type="Proteomes" id="UP000661112">
    <property type="component" value="Unassembled WGS sequence"/>
</dbReference>